<dbReference type="Proteomes" id="UP001372526">
    <property type="component" value="Unassembled WGS sequence"/>
</dbReference>
<organism evidence="1 2">
    <name type="scientific">Bacillus bruguierae</name>
    <dbReference type="NCBI Taxonomy" id="3127667"/>
    <lineage>
        <taxon>Bacteria</taxon>
        <taxon>Bacillati</taxon>
        <taxon>Bacillota</taxon>
        <taxon>Bacilli</taxon>
        <taxon>Bacillales</taxon>
        <taxon>Bacillaceae</taxon>
        <taxon>Bacillus</taxon>
    </lineage>
</organism>
<dbReference type="EMBL" id="JBAWSX010000001">
    <property type="protein sequence ID" value="MEI4799917.1"/>
    <property type="molecule type" value="Genomic_DNA"/>
</dbReference>
<dbReference type="RefSeq" id="WP_336470978.1">
    <property type="nucleotide sequence ID" value="NZ_JBAWSX010000001.1"/>
</dbReference>
<accession>A0ABU8FB47</accession>
<proteinExistence type="predicted"/>
<evidence type="ECO:0000313" key="1">
    <source>
        <dbReference type="EMBL" id="MEI4799917.1"/>
    </source>
</evidence>
<keyword evidence="2" id="KW-1185">Reference proteome</keyword>
<evidence type="ECO:0008006" key="3">
    <source>
        <dbReference type="Google" id="ProtNLM"/>
    </source>
</evidence>
<evidence type="ECO:0000313" key="2">
    <source>
        <dbReference type="Proteomes" id="UP001372526"/>
    </source>
</evidence>
<comment type="caution">
    <text evidence="1">The sequence shown here is derived from an EMBL/GenBank/DDBJ whole genome shotgun (WGS) entry which is preliminary data.</text>
</comment>
<reference evidence="1 2" key="1">
    <citation type="submission" date="2024-01" db="EMBL/GenBank/DDBJ databases">
        <title>Seven novel Bacillus-like species.</title>
        <authorList>
            <person name="Liu G."/>
        </authorList>
    </citation>
    <scope>NUCLEOTIDE SEQUENCE [LARGE SCALE GENOMIC DNA]</scope>
    <source>
        <strain evidence="1 2">FJAT-51639</strain>
    </source>
</reference>
<gene>
    <name evidence="1" type="ORF">WAZ07_01020</name>
</gene>
<protein>
    <recommendedName>
        <fullName evidence="3">OB domain-containing protein</fullName>
    </recommendedName>
</protein>
<name>A0ABU8FB47_9BACI</name>
<sequence length="97" mass="11573">MEDIAANRNIDLFGRVENIRFKDNNLILFSFIDDVYGELLCTAYKNECILYYQIEMDKRYHLEVKLKGFIKETEKGETYLNNGLYVKKIYVEMNDLV</sequence>